<comment type="caution">
    <text evidence="2">The sequence shown here is derived from an EMBL/GenBank/DDBJ whole genome shotgun (WGS) entry which is preliminary data.</text>
</comment>
<dbReference type="RefSeq" id="WP_136599230.1">
    <property type="nucleotide sequence ID" value="NZ_STGV01000004.1"/>
</dbReference>
<evidence type="ECO:0000313" key="2">
    <source>
        <dbReference type="EMBL" id="THV22461.1"/>
    </source>
</evidence>
<feature type="transmembrane region" description="Helical" evidence="1">
    <location>
        <begin position="31"/>
        <end position="55"/>
    </location>
</feature>
<dbReference type="GO" id="GO:0005886">
    <property type="term" value="C:plasma membrane"/>
    <property type="evidence" value="ECO:0007669"/>
    <property type="project" value="UniProtKB-SubCell"/>
</dbReference>
<proteinExistence type="inferred from homology"/>
<keyword evidence="1" id="KW-1133">Transmembrane helix</keyword>
<evidence type="ECO:0000256" key="1">
    <source>
        <dbReference type="HAMAP-Rule" id="MF_02088"/>
    </source>
</evidence>
<feature type="transmembrane region" description="Helical" evidence="1">
    <location>
        <begin position="123"/>
        <end position="149"/>
    </location>
</feature>
<keyword evidence="1" id="KW-0813">Transport</keyword>
<gene>
    <name evidence="2" type="ORF">FAA97_14385</name>
</gene>
<keyword evidence="1" id="KW-1003">Cell membrane</keyword>
<dbReference type="GO" id="GO:0022857">
    <property type="term" value="F:transmembrane transporter activity"/>
    <property type="evidence" value="ECO:0007669"/>
    <property type="project" value="UniProtKB-UniRule"/>
</dbReference>
<keyword evidence="1" id="KW-0812">Transmembrane</keyword>
<comment type="similarity">
    <text evidence="1">Belongs to the vitamin uptake transporter (VUT/ECF) (TC 2.A.88) family. Q precursor transporter subfamily.</text>
</comment>
<keyword evidence="3" id="KW-1185">Reference proteome</keyword>
<name>A0A4S8NZT1_9HYPH</name>
<comment type="subcellular location">
    <subcellularLocation>
        <location evidence="1">Cell inner membrane</location>
        <topology evidence="1">Multi-pass membrane protein</topology>
    </subcellularLocation>
</comment>
<keyword evidence="1" id="KW-0997">Cell inner membrane</keyword>
<dbReference type="OrthoDB" id="7065604at2"/>
<feature type="transmembrane region" description="Helical" evidence="1">
    <location>
        <begin position="67"/>
        <end position="85"/>
    </location>
</feature>
<accession>A0A4S8NZT1</accession>
<dbReference type="Pfam" id="PF02592">
    <property type="entry name" value="Vut_1"/>
    <property type="match status" value="1"/>
</dbReference>
<evidence type="ECO:0000313" key="3">
    <source>
        <dbReference type="Proteomes" id="UP000308828"/>
    </source>
</evidence>
<dbReference type="HAMAP" id="MF_02088">
    <property type="entry name" value="Q_prec_transport"/>
    <property type="match status" value="1"/>
</dbReference>
<dbReference type="PANTHER" id="PTHR34300:SF1">
    <property type="entry name" value="QUEUOSINE PRECURSOR TRANSPORTER"/>
    <property type="match status" value="1"/>
</dbReference>
<reference evidence="2 3" key="1">
    <citation type="submission" date="2019-04" db="EMBL/GenBank/DDBJ databases">
        <title>Genome sequence of strain shin9-1.</title>
        <authorList>
            <person name="Gao J."/>
            <person name="Sun J."/>
        </authorList>
    </citation>
    <scope>NUCLEOTIDE SEQUENCE [LARGE SCALE GENOMIC DNA]</scope>
    <source>
        <strain evidence="3">shin9-1</strain>
    </source>
</reference>
<organism evidence="2 3">
    <name type="scientific">Peteryoungia ipomoeae</name>
    <dbReference type="NCBI Taxonomy" id="1210932"/>
    <lineage>
        <taxon>Bacteria</taxon>
        <taxon>Pseudomonadati</taxon>
        <taxon>Pseudomonadota</taxon>
        <taxon>Alphaproteobacteria</taxon>
        <taxon>Hyphomicrobiales</taxon>
        <taxon>Rhizobiaceae</taxon>
        <taxon>Peteryoungia</taxon>
    </lineage>
</organism>
<dbReference type="InterPro" id="IPR003744">
    <property type="entry name" value="YhhQ"/>
</dbReference>
<keyword evidence="1" id="KW-0472">Membrane</keyword>
<sequence>MPMTRHFLIYSLLMTAIVVASNFLVQHPLHMMLGGINLADLLTYGAFSYPIAFLITDLTNRQFGPKIARRVVFVGFVAGVLLSILLASPRIAAASGTAFLVGQLLDISVFNRLRRESWWKAPLMGSLIGSALDTVIFFSMSFAPLFGFLGANDDFAIGSAPLFGVLAMEAPRWISWAAADFSVKMLIGIVMLVPYGALMTVVRPMPQAPQSL</sequence>
<protein>
    <recommendedName>
        <fullName evidence="1">Probable queuosine precursor transporter</fullName>
        <shortName evidence="1">Q precursor transporter</shortName>
    </recommendedName>
</protein>
<comment type="function">
    <text evidence="1">Involved in the import of queuosine (Q) precursors, required for Q precursor salvage.</text>
</comment>
<feature type="transmembrane region" description="Helical" evidence="1">
    <location>
        <begin position="7"/>
        <end position="25"/>
    </location>
</feature>
<feature type="transmembrane region" description="Helical" evidence="1">
    <location>
        <begin position="181"/>
        <end position="202"/>
    </location>
</feature>
<dbReference type="AlphaFoldDB" id="A0A4S8NZT1"/>
<dbReference type="PANTHER" id="PTHR34300">
    <property type="entry name" value="QUEUOSINE PRECURSOR TRANSPORTER-RELATED"/>
    <property type="match status" value="1"/>
</dbReference>
<dbReference type="Proteomes" id="UP000308828">
    <property type="component" value="Unassembled WGS sequence"/>
</dbReference>
<dbReference type="EMBL" id="STGV01000004">
    <property type="protein sequence ID" value="THV22461.1"/>
    <property type="molecule type" value="Genomic_DNA"/>
</dbReference>